<name>A0A9P7YSB2_9HELO</name>
<keyword evidence="3" id="KW-0862">Zinc</keyword>
<dbReference type="EMBL" id="MU251371">
    <property type="protein sequence ID" value="KAG9238310.1"/>
    <property type="molecule type" value="Genomic_DNA"/>
</dbReference>
<keyword evidence="2 4" id="KW-0863">Zinc-finger</keyword>
<dbReference type="GO" id="GO:0008270">
    <property type="term" value="F:zinc ion binding"/>
    <property type="evidence" value="ECO:0007669"/>
    <property type="project" value="UniProtKB-KW"/>
</dbReference>
<feature type="domain" description="MYND-type" evidence="5">
    <location>
        <begin position="129"/>
        <end position="168"/>
    </location>
</feature>
<gene>
    <name evidence="6" type="ORF">BJ875DRAFT_451250</name>
</gene>
<accession>A0A9P7YSB2</accession>
<evidence type="ECO:0000256" key="1">
    <source>
        <dbReference type="ARBA" id="ARBA00022723"/>
    </source>
</evidence>
<dbReference type="InterPro" id="IPR002893">
    <property type="entry name" value="Znf_MYND"/>
</dbReference>
<proteinExistence type="predicted"/>
<organism evidence="6 7">
    <name type="scientific">Amylocarpus encephaloides</name>
    <dbReference type="NCBI Taxonomy" id="45428"/>
    <lineage>
        <taxon>Eukaryota</taxon>
        <taxon>Fungi</taxon>
        <taxon>Dikarya</taxon>
        <taxon>Ascomycota</taxon>
        <taxon>Pezizomycotina</taxon>
        <taxon>Leotiomycetes</taxon>
        <taxon>Helotiales</taxon>
        <taxon>Helotiales incertae sedis</taxon>
        <taxon>Amylocarpus</taxon>
    </lineage>
</organism>
<dbReference type="AlphaFoldDB" id="A0A9P7YSB2"/>
<dbReference type="Gene3D" id="6.10.140.2220">
    <property type="match status" value="1"/>
</dbReference>
<keyword evidence="7" id="KW-1185">Reference proteome</keyword>
<dbReference type="PROSITE" id="PS50865">
    <property type="entry name" value="ZF_MYND_2"/>
    <property type="match status" value="1"/>
</dbReference>
<dbReference type="OrthoDB" id="432970at2759"/>
<reference evidence="6" key="1">
    <citation type="journal article" date="2021" name="IMA Fungus">
        <title>Genomic characterization of three marine fungi, including Emericellopsis atlantica sp. nov. with signatures of a generalist lifestyle and marine biomass degradation.</title>
        <authorList>
            <person name="Hagestad O.C."/>
            <person name="Hou L."/>
            <person name="Andersen J.H."/>
            <person name="Hansen E.H."/>
            <person name="Altermark B."/>
            <person name="Li C."/>
            <person name="Kuhnert E."/>
            <person name="Cox R.J."/>
            <person name="Crous P.W."/>
            <person name="Spatafora J.W."/>
            <person name="Lail K."/>
            <person name="Amirebrahimi M."/>
            <person name="Lipzen A."/>
            <person name="Pangilinan J."/>
            <person name="Andreopoulos W."/>
            <person name="Hayes R.D."/>
            <person name="Ng V."/>
            <person name="Grigoriev I.V."/>
            <person name="Jackson S.A."/>
            <person name="Sutton T.D.S."/>
            <person name="Dobson A.D.W."/>
            <person name="Rama T."/>
        </authorList>
    </citation>
    <scope>NUCLEOTIDE SEQUENCE</scope>
    <source>
        <strain evidence="6">TRa018bII</strain>
    </source>
</reference>
<evidence type="ECO:0000313" key="7">
    <source>
        <dbReference type="Proteomes" id="UP000824998"/>
    </source>
</evidence>
<evidence type="ECO:0000256" key="2">
    <source>
        <dbReference type="ARBA" id="ARBA00022771"/>
    </source>
</evidence>
<sequence>MHRLAPNPRQCPHPAHVRARLRLLHDGRPAPARPYGIPAAKFDDEFGSLIQFVSTIFLYGAEMESVHPRVVELIPKLKSWKQTYRNSTTKTISRASERLVDQIQGMNETMVAMVTMMRRMQEQSSVCGVRGCGVQGAMETTLCGTCRVQRYCGREHQRADWRYHKHICAKGLVEPVRE</sequence>
<dbReference type="SUPFAM" id="SSF144232">
    <property type="entry name" value="HIT/MYND zinc finger-like"/>
    <property type="match status" value="1"/>
</dbReference>
<evidence type="ECO:0000313" key="6">
    <source>
        <dbReference type="EMBL" id="KAG9238310.1"/>
    </source>
</evidence>
<evidence type="ECO:0000259" key="5">
    <source>
        <dbReference type="PROSITE" id="PS50865"/>
    </source>
</evidence>
<protein>
    <recommendedName>
        <fullName evidence="5">MYND-type domain-containing protein</fullName>
    </recommendedName>
</protein>
<comment type="caution">
    <text evidence="6">The sequence shown here is derived from an EMBL/GenBank/DDBJ whole genome shotgun (WGS) entry which is preliminary data.</text>
</comment>
<keyword evidence="1" id="KW-0479">Metal-binding</keyword>
<evidence type="ECO:0000256" key="4">
    <source>
        <dbReference type="PROSITE-ProRule" id="PRU00134"/>
    </source>
</evidence>
<dbReference type="Pfam" id="PF01753">
    <property type="entry name" value="zf-MYND"/>
    <property type="match status" value="1"/>
</dbReference>
<dbReference type="Proteomes" id="UP000824998">
    <property type="component" value="Unassembled WGS sequence"/>
</dbReference>
<evidence type="ECO:0000256" key="3">
    <source>
        <dbReference type="ARBA" id="ARBA00022833"/>
    </source>
</evidence>